<sequence>MTRSRSSATTRSSELDCWIFWIHNEVLMEAASLQSLLGWPEAQGGSSRPNSQRPVLLLWPPDPLGGSPVYSPSESGHRALPLSRKDQEMIRIPTYHKRQVRRTLGVMAAGAVLAGVGLAAASHADASPGLSKSELICNMLDEGDTILTIGMDLVIRYNIGPEDAGEAIGLAALTECPEHYDEVMAQADELS</sequence>
<dbReference type="EMBL" id="MW460248">
    <property type="protein sequence ID" value="QSL99597.1"/>
    <property type="molecule type" value="Genomic_DNA"/>
</dbReference>
<protein>
    <recommendedName>
        <fullName evidence="4">DUF732 domain-containing protein</fullName>
    </recommendedName>
</protein>
<keyword evidence="1" id="KW-0812">Transmembrane</keyword>
<dbReference type="Proteomes" id="UP000663627">
    <property type="component" value="Segment"/>
</dbReference>
<reference evidence="2" key="1">
    <citation type="submission" date="2021-01" db="EMBL/GenBank/DDBJ databases">
        <authorList>
            <person name="Rakov C."/>
            <person name="Yerushalmy O."/>
            <person name="Alkalay-Oren S."/>
            <person name="Coppenhagen-Glazer S."/>
            <person name="Hazan R."/>
        </authorList>
    </citation>
    <scope>NUCLEOTIDE SEQUENCE</scope>
</reference>
<proteinExistence type="predicted"/>
<keyword evidence="1" id="KW-0472">Membrane</keyword>
<feature type="transmembrane region" description="Helical" evidence="1">
    <location>
        <begin position="104"/>
        <end position="124"/>
    </location>
</feature>
<name>A0A899IM87_9CAUD</name>
<evidence type="ECO:0008006" key="4">
    <source>
        <dbReference type="Google" id="ProtNLM"/>
    </source>
</evidence>
<evidence type="ECO:0000313" key="2">
    <source>
        <dbReference type="EMBL" id="QSL99597.1"/>
    </source>
</evidence>
<accession>A0A899IM87</accession>
<evidence type="ECO:0000256" key="1">
    <source>
        <dbReference type="SAM" id="Phobius"/>
    </source>
</evidence>
<evidence type="ECO:0000313" key="3">
    <source>
        <dbReference type="Proteomes" id="UP000663627"/>
    </source>
</evidence>
<organism evidence="2 3">
    <name type="scientific">Mycobacterium phage Maco2</name>
    <dbReference type="NCBI Taxonomy" id="2805749"/>
    <lineage>
        <taxon>Viruses</taxon>
        <taxon>Duplodnaviria</taxon>
        <taxon>Heunggongvirae</taxon>
        <taxon>Uroviricota</taxon>
        <taxon>Caudoviricetes</taxon>
        <taxon>Mapvirus</taxon>
        <taxon>Mapvirus Ff47</taxon>
    </lineage>
</organism>
<keyword evidence="1" id="KW-1133">Transmembrane helix</keyword>